<keyword evidence="3" id="KW-1185">Reference proteome</keyword>
<proteinExistence type="predicted"/>
<evidence type="ECO:0000313" key="3">
    <source>
        <dbReference type="Proteomes" id="UP001302020"/>
    </source>
</evidence>
<protein>
    <submittedName>
        <fullName evidence="2">Uncharacterized protein</fullName>
    </submittedName>
</protein>
<evidence type="ECO:0000313" key="2">
    <source>
        <dbReference type="EMBL" id="WOS41154.1"/>
    </source>
</evidence>
<gene>
    <name evidence="2" type="ORF">QN243_01325</name>
</gene>
<evidence type="ECO:0000256" key="1">
    <source>
        <dbReference type="SAM" id="MobiDB-lite"/>
    </source>
</evidence>
<feature type="region of interest" description="Disordered" evidence="1">
    <location>
        <begin position="334"/>
        <end position="371"/>
    </location>
</feature>
<name>A0ABZ0JMW5_9XANT</name>
<organism evidence="2 3">
    <name type="scientific">Xanthomonas rydalmerensis</name>
    <dbReference type="NCBI Taxonomy" id="3046274"/>
    <lineage>
        <taxon>Bacteria</taxon>
        <taxon>Pseudomonadati</taxon>
        <taxon>Pseudomonadota</taxon>
        <taxon>Gammaproteobacteria</taxon>
        <taxon>Lysobacterales</taxon>
        <taxon>Lysobacteraceae</taxon>
        <taxon>Xanthomonas</taxon>
    </lineage>
</organism>
<reference evidence="2 3" key="1">
    <citation type="submission" date="2023-05" db="EMBL/GenBank/DDBJ databases">
        <title>Xanthomonas rydalmerenesis sp. nov., a novel Xanthomonas species isolated from Fragaria x ananassa.</title>
        <authorList>
            <person name="McKnight D.J.E."/>
            <person name="Wong-Bajracharya J."/>
            <person name="Okoh E.B."/>
            <person name="Snijders F."/>
            <person name="Lidbetter F."/>
            <person name="Webster J."/>
            <person name="Djordjevic S.P."/>
            <person name="Bogema D.R."/>
            <person name="Chapman T.A."/>
        </authorList>
    </citation>
    <scope>NUCLEOTIDE SEQUENCE [LARGE SCALE GENOMIC DNA]</scope>
    <source>
        <strain evidence="2 3">DAR34883</strain>
    </source>
</reference>
<accession>A0ABZ0JMW5</accession>
<feature type="compositionally biased region" description="Pro residues" evidence="1">
    <location>
        <begin position="357"/>
        <end position="367"/>
    </location>
</feature>
<sequence>MSLSADTLVSAPSAVPTDAPHRHLWQHAARAGFQVQVTWSWREEGRGVEGEVRDLRGGEAVAFALSLAEGAHKALLMLTHASGRQPETFIDVTLRLVREHDAVALMCNLPLDESRYLEQRVGEWRTATPDQPDGDAGDSADDASFIQAQARAEDLFPFVWMQPPSPSQAADAALRFLRCPDALLKNAATAMPLYAALQAAADAAAKIAAARQFRTGTAFVPALEALGATVAAMPALATHLCGIGGEWPVSEMRAYVCAALGLPAGTTPADYLAGAEWQAAEPQLWQSVFALALVGTAPDAVLAAHLIAALRVGRLLALLPATAATATPTAADAEAGAAAAPGPDPANTNTNTNTAPTPFPPARPAPSPQHASVRQKVLHARVVVPDAVATQPPQPALRGATADGRARWEVLGVGELKMARHRLAGYAPGELADVVNVMPRERQEVSERSVERHVERTRASTVETHAQEQRQLRSASSELADSIAEVMAADGLGRNLSGVQPSYENLNMQLSGTWAGAAAKSGWRSRDSASLAQRITERAARRMNDRVSQRRGQEWHALREQRRAQSIDNSGHGRLVGVYRWIDRVVQVRLDPLGSRLVLEFELAQPAQPWLAQLRLAATPPLQPPPTLPLPASGQPPCSVVTADNYLALGATYGVFDLEPPPSPQCTVSATLDRVALADLGVLRVPEGYQAQTAQVTLAVADSRYVMACSIGGHDASATSPTALPALSAPLPAYATATAAGPAQIAPPVVIQPYQKTQQLSGLTLAGAVPVTVMTSAPAFAVCVSLDCALIGGAAASPLFQAWQLRQFARLQRACAEAWSGYDAALRACIDTAAVQPLALQRQVLQQACIAALLPALPAEALGPRELEAVLDAAHMTWQYQAWPLDSVHPWPVPAPGQAQRASQQESLQGFLQARSARVLMPVAVGWEAWLLWLLQCPAPWAGGPADTPVVASSEGVLETLYGAAEFPPEPAPRWTLRVPTTLLYLQDGAGLPMHMRQESADDQ</sequence>
<dbReference type="RefSeq" id="WP_317844348.1">
    <property type="nucleotide sequence ID" value="NZ_CP126170.1"/>
</dbReference>
<dbReference type="Proteomes" id="UP001302020">
    <property type="component" value="Chromosome"/>
</dbReference>
<dbReference type="EMBL" id="CP126172">
    <property type="protein sequence ID" value="WOS41154.1"/>
    <property type="molecule type" value="Genomic_DNA"/>
</dbReference>
<feature type="compositionally biased region" description="Low complexity" evidence="1">
    <location>
        <begin position="334"/>
        <end position="356"/>
    </location>
</feature>